<evidence type="ECO:0008006" key="2">
    <source>
        <dbReference type="Google" id="ProtNLM"/>
    </source>
</evidence>
<name>A0A645GX15_9ZZZZ</name>
<gene>
    <name evidence="1" type="ORF">SDC9_177773</name>
</gene>
<reference evidence="1" key="1">
    <citation type="submission" date="2019-08" db="EMBL/GenBank/DDBJ databases">
        <authorList>
            <person name="Kucharzyk K."/>
            <person name="Murdoch R.W."/>
            <person name="Higgins S."/>
            <person name="Loffler F."/>
        </authorList>
    </citation>
    <scope>NUCLEOTIDE SEQUENCE</scope>
</reference>
<sequence>MLPAYEALISTAIETGKASNPLNLNARDLASFLLGGVSGILHQKPMIEMTRDEFEEKRRAVTALIARTLGIEEEELK</sequence>
<accession>A0A645GX15</accession>
<dbReference type="AlphaFoldDB" id="A0A645GX15"/>
<comment type="caution">
    <text evidence="1">The sequence shown here is derived from an EMBL/GenBank/DDBJ whole genome shotgun (WGS) entry which is preliminary data.</text>
</comment>
<dbReference type="EMBL" id="VSSQ01081376">
    <property type="protein sequence ID" value="MPN30309.1"/>
    <property type="molecule type" value="Genomic_DNA"/>
</dbReference>
<evidence type="ECO:0000313" key="1">
    <source>
        <dbReference type="EMBL" id="MPN30309.1"/>
    </source>
</evidence>
<protein>
    <recommendedName>
        <fullName evidence="2">Transcriptional regulator TetR C-terminal Proteobacteria type domain-containing protein</fullName>
    </recommendedName>
</protein>
<proteinExistence type="predicted"/>
<organism evidence="1">
    <name type="scientific">bioreactor metagenome</name>
    <dbReference type="NCBI Taxonomy" id="1076179"/>
    <lineage>
        <taxon>unclassified sequences</taxon>
        <taxon>metagenomes</taxon>
        <taxon>ecological metagenomes</taxon>
    </lineage>
</organism>